<evidence type="ECO:0000256" key="4">
    <source>
        <dbReference type="ARBA" id="ARBA00023136"/>
    </source>
</evidence>
<dbReference type="GO" id="GO:0042802">
    <property type="term" value="F:identical protein binding"/>
    <property type="evidence" value="ECO:0007669"/>
    <property type="project" value="Ensembl"/>
</dbReference>
<name>A0A8C2YCR5_COTJA</name>
<dbReference type="GO" id="GO:0005912">
    <property type="term" value="C:adherens junction"/>
    <property type="evidence" value="ECO:0007669"/>
    <property type="project" value="Ensembl"/>
</dbReference>
<organism evidence="10 11">
    <name type="scientific">Coturnix japonica</name>
    <name type="common">Japanese quail</name>
    <name type="synonym">Coturnix coturnix japonica</name>
    <dbReference type="NCBI Taxonomy" id="93934"/>
    <lineage>
        <taxon>Eukaryota</taxon>
        <taxon>Metazoa</taxon>
        <taxon>Chordata</taxon>
        <taxon>Craniata</taxon>
        <taxon>Vertebrata</taxon>
        <taxon>Euteleostomi</taxon>
        <taxon>Archelosauria</taxon>
        <taxon>Archosauria</taxon>
        <taxon>Dinosauria</taxon>
        <taxon>Saurischia</taxon>
        <taxon>Theropoda</taxon>
        <taxon>Coelurosauria</taxon>
        <taxon>Aves</taxon>
        <taxon>Neognathae</taxon>
        <taxon>Galloanserae</taxon>
        <taxon>Galliformes</taxon>
        <taxon>Phasianidae</taxon>
        <taxon>Perdicinae</taxon>
        <taxon>Coturnix</taxon>
    </lineage>
</organism>
<dbReference type="InterPro" id="IPR003599">
    <property type="entry name" value="Ig_sub"/>
</dbReference>
<dbReference type="InterPro" id="IPR013106">
    <property type="entry name" value="Ig_V-set"/>
</dbReference>
<dbReference type="InterPro" id="IPR003598">
    <property type="entry name" value="Ig_sub2"/>
</dbReference>
<evidence type="ECO:0000256" key="2">
    <source>
        <dbReference type="ARBA" id="ARBA00022729"/>
    </source>
</evidence>
<gene>
    <name evidence="10" type="primary">NECTIN4</name>
</gene>
<dbReference type="GO" id="GO:0048018">
    <property type="term" value="F:receptor ligand activity"/>
    <property type="evidence" value="ECO:0007669"/>
    <property type="project" value="Ensembl"/>
</dbReference>
<dbReference type="Proteomes" id="UP000694412">
    <property type="component" value="Chromosome 25"/>
</dbReference>
<reference evidence="10" key="3">
    <citation type="submission" date="2025-09" db="UniProtKB">
        <authorList>
            <consortium name="Ensembl"/>
        </authorList>
    </citation>
    <scope>IDENTIFICATION</scope>
</reference>
<dbReference type="InterPro" id="IPR013783">
    <property type="entry name" value="Ig-like_fold"/>
</dbReference>
<evidence type="ECO:0000313" key="11">
    <source>
        <dbReference type="Proteomes" id="UP000694412"/>
    </source>
</evidence>
<feature type="compositionally biased region" description="Polar residues" evidence="7">
    <location>
        <begin position="489"/>
        <end position="501"/>
    </location>
</feature>
<dbReference type="AlphaFoldDB" id="A0A8C2YCR5"/>
<evidence type="ECO:0000256" key="5">
    <source>
        <dbReference type="ARBA" id="ARBA00023157"/>
    </source>
</evidence>
<keyword evidence="6" id="KW-0325">Glycoprotein</keyword>
<dbReference type="Gene3D" id="2.60.40.10">
    <property type="entry name" value="Immunoglobulins"/>
    <property type="match status" value="2"/>
</dbReference>
<dbReference type="PROSITE" id="PS50835">
    <property type="entry name" value="IG_LIKE"/>
    <property type="match status" value="2"/>
</dbReference>
<dbReference type="SMART" id="SM00409">
    <property type="entry name" value="IG"/>
    <property type="match status" value="2"/>
</dbReference>
<feature type="transmembrane region" description="Helical" evidence="8">
    <location>
        <begin position="425"/>
        <end position="449"/>
    </location>
</feature>
<keyword evidence="5" id="KW-1015">Disulfide bond</keyword>
<dbReference type="PANTHER" id="PTHR23277:SF11">
    <property type="entry name" value="NECTIN-4"/>
    <property type="match status" value="1"/>
</dbReference>
<feature type="domain" description="Ig-like" evidence="9">
    <location>
        <begin position="143"/>
        <end position="247"/>
    </location>
</feature>
<dbReference type="Pfam" id="PF07686">
    <property type="entry name" value="V-set"/>
    <property type="match status" value="1"/>
</dbReference>
<dbReference type="GO" id="GO:0007156">
    <property type="term" value="P:homophilic cell adhesion via plasma membrane adhesion molecules"/>
    <property type="evidence" value="ECO:0007669"/>
    <property type="project" value="TreeGrafter"/>
</dbReference>
<evidence type="ECO:0000256" key="1">
    <source>
        <dbReference type="ARBA" id="ARBA00004370"/>
    </source>
</evidence>
<keyword evidence="2" id="KW-0732">Signal</keyword>
<dbReference type="Ensembl" id="ENSCJPT00005023859.1">
    <property type="protein sequence ID" value="ENSCJPP00005017073.1"/>
    <property type="gene ID" value="ENSCJPG00005013972.1"/>
</dbReference>
<reference evidence="10" key="1">
    <citation type="submission" date="2015-11" db="EMBL/GenBank/DDBJ databases">
        <authorList>
            <consortium name="International Coturnix japonica Genome Analysis Consortium"/>
            <person name="Warren W."/>
            <person name="Burt D.W."/>
            <person name="Antin P.B."/>
            <person name="Lanford R."/>
            <person name="Gros J."/>
            <person name="Wilson R.K."/>
        </authorList>
    </citation>
    <scope>NUCLEOTIDE SEQUENCE [LARGE SCALE GENOMIC DNA]</scope>
</reference>
<dbReference type="CDD" id="cd00096">
    <property type="entry name" value="Ig"/>
    <property type="match status" value="1"/>
</dbReference>
<feature type="domain" description="Ig-like" evidence="9">
    <location>
        <begin position="324"/>
        <end position="419"/>
    </location>
</feature>
<reference evidence="10" key="2">
    <citation type="submission" date="2025-08" db="UniProtKB">
        <authorList>
            <consortium name="Ensembl"/>
        </authorList>
    </citation>
    <scope>IDENTIFICATION</scope>
</reference>
<evidence type="ECO:0000256" key="6">
    <source>
        <dbReference type="ARBA" id="ARBA00023180"/>
    </source>
</evidence>
<evidence type="ECO:0000256" key="7">
    <source>
        <dbReference type="SAM" id="MobiDB-lite"/>
    </source>
</evidence>
<evidence type="ECO:0000313" key="10">
    <source>
        <dbReference type="Ensembl" id="ENSCJPP00005017073.1"/>
    </source>
</evidence>
<keyword evidence="4 8" id="KW-0472">Membrane</keyword>
<dbReference type="Pfam" id="PF13927">
    <property type="entry name" value="Ig_3"/>
    <property type="match status" value="1"/>
</dbReference>
<dbReference type="GO" id="GO:0007157">
    <property type="term" value="P:heterophilic cell-cell adhesion via plasma membrane cell adhesion molecules"/>
    <property type="evidence" value="ECO:0007669"/>
    <property type="project" value="TreeGrafter"/>
</dbReference>
<dbReference type="GO" id="GO:0045953">
    <property type="term" value="P:negative regulation of natural killer cell mediated cytotoxicity"/>
    <property type="evidence" value="ECO:0007669"/>
    <property type="project" value="Ensembl"/>
</dbReference>
<proteinExistence type="predicted"/>
<sequence length="590" mass="63743">MSPVPVCSIHSRLFPPFQSFPPIPIHSPFPVPPVPICSIHSRLFPPIPVCSIHPRSRPPFPFVPPNSRLFPSFLFTPPIPVCSSHPHSLPVPVCSPFPFIPPVPICSPSPFTPRSHLFPVPIYSPRSHLFPVHSVPICSPFTPRSRPIGSNGGVVEVQRTVTAVLGQDAELPCRYRAQEGEQVVQVTWLKRGPSGRSAELAVLDLRHGEHVQDAYVGRVRRRGDGALEDGGIVLRNAVQGDEGDYECHLITFPSGSFEGRVALRGIVGDMEGVGDTGTCGAEGMGDTGGTGDAGGAEAFGGRWVVGSHGTGGHVGQRQLIPPVPTVPTVPTDLSDASVLGHTEEWAEGMEGAALTCLGDGNPPPTYNWTRLDAPLPAGVRIKGDTLLFQRPLAAADAGDYVCRVANRVAAKEDEVRRVDLVSASVVVVGAIAAVLLCVLVVVVVVMTLYHKRKTKRISEKYEEELTLTRENSIRRLHSSHSTDTRTQLEETLQLRTESRQGSLRGDSLEEAEGRSYSTLSTVREIETQTEVPMSPLLPPSLEGKEVKEEEEEGGDNPIKQAMTHFVQENGMLQARPSTNGIYINGRGHLV</sequence>
<dbReference type="GeneTree" id="ENSGT00940000157535"/>
<dbReference type="SUPFAM" id="SSF48726">
    <property type="entry name" value="Immunoglobulin"/>
    <property type="match status" value="1"/>
</dbReference>
<dbReference type="InterPro" id="IPR051427">
    <property type="entry name" value="Nectin/Nectin-like"/>
</dbReference>
<dbReference type="GO" id="GO:0005886">
    <property type="term" value="C:plasma membrane"/>
    <property type="evidence" value="ECO:0007669"/>
    <property type="project" value="Ensembl"/>
</dbReference>
<dbReference type="PANTHER" id="PTHR23277">
    <property type="entry name" value="NECTIN-RELATED"/>
    <property type="match status" value="1"/>
</dbReference>
<dbReference type="SMART" id="SM00408">
    <property type="entry name" value="IGc2"/>
    <property type="match status" value="2"/>
</dbReference>
<keyword evidence="8" id="KW-0812">Transmembrane</keyword>
<evidence type="ECO:0000256" key="8">
    <source>
        <dbReference type="SAM" id="Phobius"/>
    </source>
</evidence>
<dbReference type="InterPro" id="IPR007110">
    <property type="entry name" value="Ig-like_dom"/>
</dbReference>
<evidence type="ECO:0000259" key="9">
    <source>
        <dbReference type="PROSITE" id="PS50835"/>
    </source>
</evidence>
<keyword evidence="8" id="KW-1133">Transmembrane helix</keyword>
<keyword evidence="11" id="KW-1185">Reference proteome</keyword>
<protein>
    <submittedName>
        <fullName evidence="10">Nectin cell adhesion molecule 4</fullName>
    </submittedName>
</protein>
<dbReference type="InterPro" id="IPR036179">
    <property type="entry name" value="Ig-like_dom_sf"/>
</dbReference>
<comment type="subcellular location">
    <subcellularLocation>
        <location evidence="1">Membrane</location>
    </subcellularLocation>
</comment>
<accession>A0A8C2YCR5</accession>
<keyword evidence="3" id="KW-0677">Repeat</keyword>
<evidence type="ECO:0000256" key="3">
    <source>
        <dbReference type="ARBA" id="ARBA00022737"/>
    </source>
</evidence>
<feature type="region of interest" description="Disordered" evidence="7">
    <location>
        <begin position="472"/>
        <end position="555"/>
    </location>
</feature>